<organism evidence="1">
    <name type="scientific">Rhipicephalus zambeziensis</name>
    <dbReference type="NCBI Taxonomy" id="60191"/>
    <lineage>
        <taxon>Eukaryota</taxon>
        <taxon>Metazoa</taxon>
        <taxon>Ecdysozoa</taxon>
        <taxon>Arthropoda</taxon>
        <taxon>Chelicerata</taxon>
        <taxon>Arachnida</taxon>
        <taxon>Acari</taxon>
        <taxon>Parasitiformes</taxon>
        <taxon>Ixodida</taxon>
        <taxon>Ixodoidea</taxon>
        <taxon>Ixodidae</taxon>
        <taxon>Rhipicephalinae</taxon>
        <taxon>Rhipicephalus</taxon>
        <taxon>Rhipicephalus</taxon>
    </lineage>
</organism>
<protein>
    <submittedName>
        <fullName evidence="1">Uncharacterized protein</fullName>
    </submittedName>
</protein>
<reference evidence="1" key="1">
    <citation type="journal article" date="2017" name="Parasit. Vectors">
        <title>Sialotranscriptomics of Rhipicephalus zambeziensis reveals intricate expression profiles of secretory proteins and suggests tight temporal transcriptional regulation during blood-feeding.</title>
        <authorList>
            <person name="de Castro M.H."/>
            <person name="de Klerk D."/>
            <person name="Pienaar R."/>
            <person name="Rees D.J.G."/>
            <person name="Mans B.J."/>
        </authorList>
    </citation>
    <scope>NUCLEOTIDE SEQUENCE</scope>
    <source>
        <tissue evidence="1">Salivary glands</tissue>
    </source>
</reference>
<dbReference type="EMBL" id="GFPF01002018">
    <property type="protein sequence ID" value="MAA13164.1"/>
    <property type="molecule type" value="Transcribed_RNA"/>
</dbReference>
<name>A0A224YGS8_9ACAR</name>
<dbReference type="AlphaFoldDB" id="A0A224YGS8"/>
<evidence type="ECO:0000313" key="1">
    <source>
        <dbReference type="EMBL" id="MAA13164.1"/>
    </source>
</evidence>
<sequence length="95" mass="10556">MNFLLQKFFKWLKLVAGSCHTLREAISLLPSSQAYQKLHLEGGGMVRDCRKALFKSYNVECHGIGHFHSVFDALVTTNGSGMRGTLEIFVLLGPS</sequence>
<proteinExistence type="predicted"/>
<accession>A0A224YGS8</accession>